<proteinExistence type="predicted"/>
<dbReference type="Pfam" id="PF00078">
    <property type="entry name" value="RVT_1"/>
    <property type="match status" value="1"/>
</dbReference>
<evidence type="ECO:0000259" key="1">
    <source>
        <dbReference type="PROSITE" id="PS50878"/>
    </source>
</evidence>
<feature type="domain" description="Reverse transcriptase" evidence="1">
    <location>
        <begin position="1"/>
        <end position="296"/>
    </location>
</feature>
<dbReference type="PANTHER" id="PTHR34047:SF8">
    <property type="entry name" value="PROTEIN YKFC"/>
    <property type="match status" value="1"/>
</dbReference>
<dbReference type="EMBL" id="MFQZ01000003">
    <property type="protein sequence ID" value="OGH88355.1"/>
    <property type="molecule type" value="Genomic_DNA"/>
</dbReference>
<dbReference type="InterPro" id="IPR000477">
    <property type="entry name" value="RT_dom"/>
</dbReference>
<dbReference type="STRING" id="1798704.A3J93_04865"/>
<gene>
    <name evidence="2" type="ORF">A3J93_04865</name>
</gene>
<dbReference type="Proteomes" id="UP000177907">
    <property type="component" value="Unassembled WGS sequence"/>
</dbReference>
<dbReference type="AlphaFoldDB" id="A0A1F6NWQ4"/>
<reference evidence="2 3" key="1">
    <citation type="journal article" date="2016" name="Nat. Commun.">
        <title>Thousands of microbial genomes shed light on interconnected biogeochemical processes in an aquifer system.</title>
        <authorList>
            <person name="Anantharaman K."/>
            <person name="Brown C.T."/>
            <person name="Hug L.A."/>
            <person name="Sharon I."/>
            <person name="Castelle C.J."/>
            <person name="Probst A.J."/>
            <person name="Thomas B.C."/>
            <person name="Singh A."/>
            <person name="Wilkins M.J."/>
            <person name="Karaoz U."/>
            <person name="Brodie E.L."/>
            <person name="Williams K.H."/>
            <person name="Hubbard S.S."/>
            <person name="Banfield J.F."/>
        </authorList>
    </citation>
    <scope>NUCLEOTIDE SEQUENCE [LARGE SCALE GENOMIC DNA]</scope>
</reference>
<dbReference type="PANTHER" id="PTHR34047">
    <property type="entry name" value="NUCLEAR INTRON MATURASE 1, MITOCHONDRIAL-RELATED"/>
    <property type="match status" value="1"/>
</dbReference>
<dbReference type="SUPFAM" id="SSF56672">
    <property type="entry name" value="DNA/RNA polymerases"/>
    <property type="match status" value="1"/>
</dbReference>
<name>A0A1F6NWQ4_9BACT</name>
<dbReference type="PROSITE" id="PS50878">
    <property type="entry name" value="RT_POL"/>
    <property type="match status" value="1"/>
</dbReference>
<protein>
    <recommendedName>
        <fullName evidence="1">Reverse transcriptase domain-containing protein</fullName>
    </recommendedName>
</protein>
<dbReference type="InterPro" id="IPR051083">
    <property type="entry name" value="GrpII_Intron_Splice-Mob/Def"/>
</dbReference>
<evidence type="ECO:0000313" key="3">
    <source>
        <dbReference type="Proteomes" id="UP000177907"/>
    </source>
</evidence>
<dbReference type="CDD" id="cd01651">
    <property type="entry name" value="RT_G2_intron"/>
    <property type="match status" value="1"/>
</dbReference>
<organism evidence="2 3">
    <name type="scientific">Candidatus Magasanikbacteria bacterium RIFOXYC2_FULL_42_28</name>
    <dbReference type="NCBI Taxonomy" id="1798704"/>
    <lineage>
        <taxon>Bacteria</taxon>
        <taxon>Candidatus Magasanikiibacteriota</taxon>
    </lineage>
</organism>
<dbReference type="InterPro" id="IPR043502">
    <property type="entry name" value="DNA/RNA_pol_sf"/>
</dbReference>
<evidence type="ECO:0000313" key="2">
    <source>
        <dbReference type="EMBL" id="OGH88355.1"/>
    </source>
</evidence>
<comment type="caution">
    <text evidence="2">The sequence shown here is derived from an EMBL/GenBank/DDBJ whole genome shotgun (WGS) entry which is preliminary data.</text>
</comment>
<sequence>MGISVRLCWGGGLNCRVGGKIQLSHSYENIISHENLCLAWEEFIIDKKKKIDVVEFESRLMDNIVELHEDLVNRVYQHGGYKSFFINDPKRRHIHKASVRDRLLHHAVYRILYPFFDKTFIAGSFSCRDNKGTHKAVNSFRNLVFRVSKNHNRTCWVLKCDIRKFFASINHEILLTILRSYIPDQNILRLLQNIINSFHTESLSGVGLPLGNLTSQLFANIYLNKFDQWVKHRLKSHYYARYADDFIFLSRDKFRLEAAMPKIQEFLQSNLKLTLHPDKVFIKTVSSGVDFLGWVNFFDHRVIRTKTKQRMLRKIRLTTKDTVVQSYLGLISHGNSRKLKQKVASECWLWR</sequence>
<accession>A0A1F6NWQ4</accession>